<evidence type="ECO:0000259" key="1">
    <source>
        <dbReference type="Pfam" id="PF08896"/>
    </source>
</evidence>
<dbReference type="Proteomes" id="UP000612361">
    <property type="component" value="Unassembled WGS sequence"/>
</dbReference>
<name>A0A923HZQ6_9BURK</name>
<reference evidence="2" key="1">
    <citation type="submission" date="2020-08" db="EMBL/GenBank/DDBJ databases">
        <title>Novel species isolated from subtropical streams in China.</title>
        <authorList>
            <person name="Lu H."/>
        </authorList>
    </citation>
    <scope>NUCLEOTIDE SEQUENCE</scope>
    <source>
        <strain evidence="2">CY7W</strain>
    </source>
</reference>
<dbReference type="InterPro" id="IPR014992">
    <property type="entry name" value="DUF1842"/>
</dbReference>
<proteinExistence type="predicted"/>
<keyword evidence="3" id="KW-1185">Reference proteome</keyword>
<evidence type="ECO:0000313" key="3">
    <source>
        <dbReference type="Proteomes" id="UP000612361"/>
    </source>
</evidence>
<gene>
    <name evidence="2" type="ORF">H8K47_06455</name>
</gene>
<dbReference type="AlphaFoldDB" id="A0A923HZQ6"/>
<sequence>MTTATSPIIGAYLVKGTIGNTQLVGAPLVTYALVVVPGQHHVSGHVHVTQATENGNYSGNVTGKIFATGYGNVTQVVSLHGLIHPDGPMPLEIPFEAHLAINGEWVGTGGFSYGNVHVEHVPVKHLAG</sequence>
<dbReference type="EMBL" id="JACOGG010000005">
    <property type="protein sequence ID" value="MBC3934996.1"/>
    <property type="molecule type" value="Genomic_DNA"/>
</dbReference>
<accession>A0A923HZQ6</accession>
<organism evidence="2 3">
    <name type="scientific">Undibacterium rugosum</name>
    <dbReference type="NCBI Taxonomy" id="2762291"/>
    <lineage>
        <taxon>Bacteria</taxon>
        <taxon>Pseudomonadati</taxon>
        <taxon>Pseudomonadota</taxon>
        <taxon>Betaproteobacteria</taxon>
        <taxon>Burkholderiales</taxon>
        <taxon>Oxalobacteraceae</taxon>
        <taxon>Undibacterium</taxon>
    </lineage>
</organism>
<feature type="domain" description="DUF1842" evidence="1">
    <location>
        <begin position="10"/>
        <end position="115"/>
    </location>
</feature>
<dbReference type="Pfam" id="PF08896">
    <property type="entry name" value="DUF1842"/>
    <property type="match status" value="1"/>
</dbReference>
<comment type="caution">
    <text evidence="2">The sequence shown here is derived from an EMBL/GenBank/DDBJ whole genome shotgun (WGS) entry which is preliminary data.</text>
</comment>
<protein>
    <submittedName>
        <fullName evidence="2">DUF1842 domain-containing protein</fullName>
    </submittedName>
</protein>
<evidence type="ECO:0000313" key="2">
    <source>
        <dbReference type="EMBL" id="MBC3934996.1"/>
    </source>
</evidence>